<dbReference type="PANTHER" id="PTHR11956:SF5">
    <property type="entry name" value="ARGININE--TRNA LIGASE, CYTOPLASMIC"/>
    <property type="match status" value="1"/>
</dbReference>
<dbReference type="GO" id="GO:0006420">
    <property type="term" value="P:arginyl-tRNA aminoacylation"/>
    <property type="evidence" value="ECO:0007669"/>
    <property type="project" value="InterPro"/>
</dbReference>
<dbReference type="InterPro" id="IPR001412">
    <property type="entry name" value="aa-tRNA-synth_I_CS"/>
</dbReference>
<dbReference type="KEGG" id="csy:CENSYa_0347"/>
<dbReference type="AlphaFoldDB" id="A0RUG6"/>
<comment type="catalytic activity">
    <reaction evidence="8">
        <text>tRNA(Arg) + L-arginine + ATP = L-arginyl-tRNA(Arg) + AMP + diphosphate</text>
        <dbReference type="Rhea" id="RHEA:20301"/>
        <dbReference type="Rhea" id="RHEA-COMP:9658"/>
        <dbReference type="Rhea" id="RHEA-COMP:9673"/>
        <dbReference type="ChEBI" id="CHEBI:30616"/>
        <dbReference type="ChEBI" id="CHEBI:32682"/>
        <dbReference type="ChEBI" id="CHEBI:33019"/>
        <dbReference type="ChEBI" id="CHEBI:78442"/>
        <dbReference type="ChEBI" id="CHEBI:78513"/>
        <dbReference type="ChEBI" id="CHEBI:456215"/>
        <dbReference type="EC" id="6.1.1.19"/>
    </reaction>
</comment>
<evidence type="ECO:0000256" key="7">
    <source>
        <dbReference type="ARBA" id="ARBA00023146"/>
    </source>
</evidence>
<dbReference type="HOGENOM" id="CLU_006406_6_1_2"/>
<name>A0RUG6_CENSY</name>
<evidence type="ECO:0000256" key="6">
    <source>
        <dbReference type="ARBA" id="ARBA00022917"/>
    </source>
</evidence>
<dbReference type="PRINTS" id="PR01038">
    <property type="entry name" value="TRNASYNTHARG"/>
</dbReference>
<dbReference type="Pfam" id="PF05746">
    <property type="entry name" value="DALR_1"/>
    <property type="match status" value="1"/>
</dbReference>
<accession>A0RUG6</accession>
<dbReference type="SUPFAM" id="SSF55190">
    <property type="entry name" value="Arginyl-tRNA synthetase (ArgRS), N-terminal 'additional' domain"/>
    <property type="match status" value="1"/>
</dbReference>
<keyword evidence="5 9" id="KW-0067">ATP-binding</keyword>
<dbReference type="InterPro" id="IPR008909">
    <property type="entry name" value="DALR_anticod-bd"/>
</dbReference>
<dbReference type="Gene3D" id="3.40.50.620">
    <property type="entry name" value="HUPs"/>
    <property type="match status" value="1"/>
</dbReference>
<dbReference type="PATRIC" id="fig|414004.10.peg.311"/>
<evidence type="ECO:0000256" key="1">
    <source>
        <dbReference type="ARBA" id="ARBA00005594"/>
    </source>
</evidence>
<dbReference type="InterPro" id="IPR001278">
    <property type="entry name" value="Arg-tRNA-ligase"/>
</dbReference>
<feature type="domain" description="Arginyl tRNA synthetase N-terminal" evidence="11">
    <location>
        <begin position="2"/>
        <end position="75"/>
    </location>
</feature>
<keyword evidence="4 9" id="KW-0547">Nucleotide-binding</keyword>
<dbReference type="InterPro" id="IPR014729">
    <property type="entry name" value="Rossmann-like_a/b/a_fold"/>
</dbReference>
<evidence type="ECO:0000259" key="10">
    <source>
        <dbReference type="SMART" id="SM00836"/>
    </source>
</evidence>
<dbReference type="Proteomes" id="UP000000758">
    <property type="component" value="Chromosome"/>
</dbReference>
<evidence type="ECO:0000313" key="12">
    <source>
        <dbReference type="EMBL" id="ABK76983.1"/>
    </source>
</evidence>
<dbReference type="SUPFAM" id="SSF52374">
    <property type="entry name" value="Nucleotidylyl transferase"/>
    <property type="match status" value="1"/>
</dbReference>
<dbReference type="SMART" id="SM00836">
    <property type="entry name" value="DALR_1"/>
    <property type="match status" value="1"/>
</dbReference>
<comment type="similarity">
    <text evidence="1 9">Belongs to the class-I aminoacyl-tRNA synthetase family.</text>
</comment>
<dbReference type="GO" id="GO:0005524">
    <property type="term" value="F:ATP binding"/>
    <property type="evidence" value="ECO:0007669"/>
    <property type="project" value="UniProtKB-KW"/>
</dbReference>
<dbReference type="Gene3D" id="1.10.730.10">
    <property type="entry name" value="Isoleucyl-tRNA Synthetase, Domain 1"/>
    <property type="match status" value="1"/>
</dbReference>
<dbReference type="InterPro" id="IPR005148">
    <property type="entry name" value="Arg-tRNA-synth_N"/>
</dbReference>
<dbReference type="STRING" id="414004.CENSYa_0347"/>
<dbReference type="GO" id="GO:0004814">
    <property type="term" value="F:arginine-tRNA ligase activity"/>
    <property type="evidence" value="ECO:0007669"/>
    <property type="project" value="UniProtKB-EC"/>
</dbReference>
<reference evidence="12 13" key="1">
    <citation type="journal article" date="2006" name="Proc. Natl. Acad. Sci. U.S.A.">
        <title>Genomic analysis of the uncultivated marine crenarchaeote Cenarchaeum symbiosum.</title>
        <authorList>
            <person name="Hallam S.J."/>
            <person name="Konstantinidis K.T."/>
            <person name="Putnam N."/>
            <person name="Schleper C."/>
            <person name="Watanabe Y."/>
            <person name="Sugahara J."/>
            <person name="Preston C."/>
            <person name="de la Torre J."/>
            <person name="Richardson P.M."/>
            <person name="DeLong E.F."/>
        </authorList>
    </citation>
    <scope>NUCLEOTIDE SEQUENCE [LARGE SCALE GENOMIC DNA]</scope>
    <source>
        <strain evidence="13">A</strain>
    </source>
</reference>
<evidence type="ECO:0000256" key="3">
    <source>
        <dbReference type="ARBA" id="ARBA00022598"/>
    </source>
</evidence>
<dbReference type="InterPro" id="IPR036695">
    <property type="entry name" value="Arg-tRNA-synth_N_sf"/>
</dbReference>
<dbReference type="SMART" id="SM01016">
    <property type="entry name" value="Arg_tRNA_synt_N"/>
    <property type="match status" value="1"/>
</dbReference>
<keyword evidence="3 9" id="KW-0436">Ligase</keyword>
<evidence type="ECO:0000256" key="5">
    <source>
        <dbReference type="ARBA" id="ARBA00022840"/>
    </source>
</evidence>
<dbReference type="EMBL" id="DP000238">
    <property type="protein sequence ID" value="ABK76983.1"/>
    <property type="molecule type" value="Genomic_DNA"/>
</dbReference>
<dbReference type="EC" id="6.1.1.19" evidence="2"/>
<evidence type="ECO:0000256" key="4">
    <source>
        <dbReference type="ARBA" id="ARBA00022741"/>
    </source>
</evidence>
<protein>
    <recommendedName>
        <fullName evidence="2">arginine--tRNA ligase</fullName>
        <ecNumber evidence="2">6.1.1.19</ecNumber>
    </recommendedName>
</protein>
<sequence length="607" mass="65411">MADAMSRCGHKAAEFSVTPSKPGFGDLSCNVPFLLAKSRGRAPFEIAQELAVQYKTGGVIAGAEAHPGGYLNFSLDWGIAAKEIVIEAAGGGPAPAGGGPVTVEHTSVNPNKALHIGHVRNIVIGDSVARILSREGYKVSVLNYIDDSGLQVADIILGFTELGIPEEPPGGKKFDQYCGDDVYAKAAGACEEDPGLKEKRAVILRGLEDGTSETAHLADRITRRVLDGQLETCWGLGVQYDCLNFESQIVRSGLWDEVFERLKKMGLLELEKDGKNAGCWVFRSGTDDKVVVRSDGTATYIAKDIPYAAWKLGLLDDPFRYVKHHREQPGGKELWETTLSGGEMRAGPAGGRVVTVIDTRQSRLQQIIASLMGRFKSDEGAYVHLGYESVSLSPGTAAALGADTGGKSAQMSGRRGLYVNADTVLGVLAEKARAETSRRNPEMDKVELGRISADIASATIRYEMARQDLNRAITFDMEKSLSLEGDTASYIQYSHARAARVMEKAGAEPDYNAEYALLEDPRERALLREIGMFGIHLGDAAGSLSPKIIARYCHGLAVAFNGFYEHVRVIDAGNPALSNARLCLVRAFMHAVSGALYLIGISAPDRM</sequence>
<keyword evidence="6 9" id="KW-0648">Protein biosynthesis</keyword>
<dbReference type="GO" id="GO:0005737">
    <property type="term" value="C:cytoplasm"/>
    <property type="evidence" value="ECO:0007669"/>
    <property type="project" value="InterPro"/>
</dbReference>
<evidence type="ECO:0000259" key="11">
    <source>
        <dbReference type="SMART" id="SM01016"/>
    </source>
</evidence>
<keyword evidence="7 9" id="KW-0030">Aminoacyl-tRNA synthetase</keyword>
<gene>
    <name evidence="12" type="ordered locus">CENSYa_0347</name>
</gene>
<dbReference type="SUPFAM" id="SSF47323">
    <property type="entry name" value="Anticodon-binding domain of a subclass of class I aminoacyl-tRNA synthetases"/>
    <property type="match status" value="1"/>
</dbReference>
<dbReference type="InterPro" id="IPR009080">
    <property type="entry name" value="tRNAsynth_Ia_anticodon-bd"/>
</dbReference>
<evidence type="ECO:0000256" key="8">
    <source>
        <dbReference type="ARBA" id="ARBA00049339"/>
    </source>
</evidence>
<keyword evidence="13" id="KW-1185">Reference proteome</keyword>
<evidence type="ECO:0000256" key="2">
    <source>
        <dbReference type="ARBA" id="ARBA00012837"/>
    </source>
</evidence>
<dbReference type="Pfam" id="PF03485">
    <property type="entry name" value="Arg_tRNA_synt_N"/>
    <property type="match status" value="1"/>
</dbReference>
<feature type="domain" description="DALR anticodon binding" evidence="10">
    <location>
        <begin position="491"/>
        <end position="607"/>
    </location>
</feature>
<dbReference type="InterPro" id="IPR035684">
    <property type="entry name" value="ArgRS_core"/>
</dbReference>
<evidence type="ECO:0000313" key="13">
    <source>
        <dbReference type="Proteomes" id="UP000000758"/>
    </source>
</evidence>
<dbReference type="EnsemblBacteria" id="ABK76983">
    <property type="protein sequence ID" value="ABK76983"/>
    <property type="gene ID" value="CENSYa_0347"/>
</dbReference>
<dbReference type="Pfam" id="PF00750">
    <property type="entry name" value="tRNA-synt_1d"/>
    <property type="match status" value="1"/>
</dbReference>
<dbReference type="Gene3D" id="3.30.1360.70">
    <property type="entry name" value="Arginyl tRNA synthetase N-terminal domain"/>
    <property type="match status" value="1"/>
</dbReference>
<evidence type="ECO:0000256" key="9">
    <source>
        <dbReference type="RuleBase" id="RU363038"/>
    </source>
</evidence>
<dbReference type="PANTHER" id="PTHR11956">
    <property type="entry name" value="ARGINYL-TRNA SYNTHETASE"/>
    <property type="match status" value="1"/>
</dbReference>
<proteinExistence type="inferred from homology"/>
<dbReference type="PROSITE" id="PS00178">
    <property type="entry name" value="AA_TRNA_LIGASE_I"/>
    <property type="match status" value="1"/>
</dbReference>
<organism evidence="12 13">
    <name type="scientific">Cenarchaeum symbiosum (strain A)</name>
    <dbReference type="NCBI Taxonomy" id="414004"/>
    <lineage>
        <taxon>Archaea</taxon>
        <taxon>Nitrososphaerota</taxon>
        <taxon>Candidatus Cenarchaeales</taxon>
        <taxon>Candidatus Cenarchaeaceae</taxon>
        <taxon>Candidatus Cenarchaeum</taxon>
    </lineage>
</organism>